<dbReference type="GO" id="GO:0006629">
    <property type="term" value="P:lipid metabolic process"/>
    <property type="evidence" value="ECO:0007669"/>
    <property type="project" value="InterPro"/>
</dbReference>
<feature type="domain" description="GP-PDE" evidence="2">
    <location>
        <begin position="46"/>
        <end position="273"/>
    </location>
</feature>
<proteinExistence type="predicted"/>
<dbReference type="CDD" id="cd08566">
    <property type="entry name" value="GDPD_AtGDE_like"/>
    <property type="match status" value="1"/>
</dbReference>
<name>A0A517Q9R7_9PLAN</name>
<keyword evidence="1" id="KW-0732">Signal</keyword>
<gene>
    <name evidence="3" type="primary">glpQ1_2</name>
    <name evidence="3" type="ORF">Enr10x_37160</name>
</gene>
<protein>
    <submittedName>
        <fullName evidence="3">Putative glycerophosphoryl diester phosphodiesterase 1</fullName>
        <ecNumber evidence="3">3.1.4.46</ecNumber>
    </submittedName>
</protein>
<reference evidence="3 4" key="1">
    <citation type="submission" date="2019-03" db="EMBL/GenBank/DDBJ databases">
        <title>Deep-cultivation of Planctomycetes and their phenomic and genomic characterization uncovers novel biology.</title>
        <authorList>
            <person name="Wiegand S."/>
            <person name="Jogler M."/>
            <person name="Boedeker C."/>
            <person name="Pinto D."/>
            <person name="Vollmers J."/>
            <person name="Rivas-Marin E."/>
            <person name="Kohn T."/>
            <person name="Peeters S.H."/>
            <person name="Heuer A."/>
            <person name="Rast P."/>
            <person name="Oberbeckmann S."/>
            <person name="Bunk B."/>
            <person name="Jeske O."/>
            <person name="Meyerdierks A."/>
            <person name="Storesund J.E."/>
            <person name="Kallscheuer N."/>
            <person name="Luecker S."/>
            <person name="Lage O.M."/>
            <person name="Pohl T."/>
            <person name="Merkel B.J."/>
            <person name="Hornburger P."/>
            <person name="Mueller R.-W."/>
            <person name="Bruemmer F."/>
            <person name="Labrenz M."/>
            <person name="Spormann A.M."/>
            <person name="Op den Camp H."/>
            <person name="Overmann J."/>
            <person name="Amann R."/>
            <person name="Jetten M.S.M."/>
            <person name="Mascher T."/>
            <person name="Medema M.H."/>
            <person name="Devos D.P."/>
            <person name="Kaster A.-K."/>
            <person name="Ovreas L."/>
            <person name="Rohde M."/>
            <person name="Galperin M.Y."/>
            <person name="Jogler C."/>
        </authorList>
    </citation>
    <scope>NUCLEOTIDE SEQUENCE [LARGE SCALE GENOMIC DNA]</scope>
    <source>
        <strain evidence="3 4">Enr10</strain>
    </source>
</reference>
<keyword evidence="4" id="KW-1185">Reference proteome</keyword>
<dbReference type="Proteomes" id="UP000315647">
    <property type="component" value="Chromosome"/>
</dbReference>
<keyword evidence="3" id="KW-0378">Hydrolase</keyword>
<evidence type="ECO:0000256" key="1">
    <source>
        <dbReference type="SAM" id="SignalP"/>
    </source>
</evidence>
<feature type="signal peptide" evidence="1">
    <location>
        <begin position="1"/>
        <end position="23"/>
    </location>
</feature>
<dbReference type="InterPro" id="IPR030395">
    <property type="entry name" value="GP_PDE_dom"/>
</dbReference>
<dbReference type="PROSITE" id="PS51704">
    <property type="entry name" value="GP_PDE"/>
    <property type="match status" value="1"/>
</dbReference>
<dbReference type="Gene3D" id="3.20.20.190">
    <property type="entry name" value="Phosphatidylinositol (PI) phosphodiesterase"/>
    <property type="match status" value="1"/>
</dbReference>
<dbReference type="EC" id="3.1.4.46" evidence="3"/>
<evidence type="ECO:0000313" key="3">
    <source>
        <dbReference type="EMBL" id="QDT28374.1"/>
    </source>
</evidence>
<evidence type="ECO:0000313" key="4">
    <source>
        <dbReference type="Proteomes" id="UP000315647"/>
    </source>
</evidence>
<accession>A0A517Q9R7</accession>
<evidence type="ECO:0000259" key="2">
    <source>
        <dbReference type="PROSITE" id="PS51704"/>
    </source>
</evidence>
<feature type="chain" id="PRO_5021757842" evidence="1">
    <location>
        <begin position="24"/>
        <end position="281"/>
    </location>
</feature>
<dbReference type="Pfam" id="PF03009">
    <property type="entry name" value="GDPD"/>
    <property type="match status" value="1"/>
</dbReference>
<dbReference type="PANTHER" id="PTHR46211:SF14">
    <property type="entry name" value="GLYCEROPHOSPHODIESTER PHOSPHODIESTERASE"/>
    <property type="match status" value="1"/>
</dbReference>
<dbReference type="AlphaFoldDB" id="A0A517Q9R7"/>
<organism evidence="3 4">
    <name type="scientific">Gimesia panareensis</name>
    <dbReference type="NCBI Taxonomy" id="2527978"/>
    <lineage>
        <taxon>Bacteria</taxon>
        <taxon>Pseudomonadati</taxon>
        <taxon>Planctomycetota</taxon>
        <taxon>Planctomycetia</taxon>
        <taxon>Planctomycetales</taxon>
        <taxon>Planctomycetaceae</taxon>
        <taxon>Gimesia</taxon>
    </lineage>
</organism>
<dbReference type="SUPFAM" id="SSF51695">
    <property type="entry name" value="PLC-like phosphodiesterases"/>
    <property type="match status" value="1"/>
</dbReference>
<dbReference type="InterPro" id="IPR017946">
    <property type="entry name" value="PLC-like_Pdiesterase_TIM-brl"/>
</dbReference>
<sequence precursor="true">MKLKFRLLMILLLLLCVPIPVSAQTDVPTQTRFQQRGLKNPKQGGLYVVAHRGAHQGIPENSLAAYQKAIELGADFVEIDIRKTKDGKYVSIHNATIDKYVTGKTGKVEEMTLAELKALDIGARIGPQWKGTRIPTFEEILKLCKGKIGIYLDLKRGNVDELVKIIRQHGMEREILWYAWPQDLNRLQQVCPNCIAMPDPILEINLPNTIKQFHPTVIASTWKRYSRKFVETCHQANALVIVDESNPDCWKEAIAWGSDGIQTDHPAKLIEYLKQNQVPRP</sequence>
<dbReference type="EMBL" id="CP037421">
    <property type="protein sequence ID" value="QDT28374.1"/>
    <property type="molecule type" value="Genomic_DNA"/>
</dbReference>
<dbReference type="PANTHER" id="PTHR46211">
    <property type="entry name" value="GLYCEROPHOSPHORYL DIESTER PHOSPHODIESTERASE"/>
    <property type="match status" value="1"/>
</dbReference>
<dbReference type="GO" id="GO:0008889">
    <property type="term" value="F:glycerophosphodiester phosphodiesterase activity"/>
    <property type="evidence" value="ECO:0007669"/>
    <property type="project" value="UniProtKB-EC"/>
</dbReference>
<dbReference type="RefSeq" id="WP_145450888.1">
    <property type="nucleotide sequence ID" value="NZ_CP037421.1"/>
</dbReference>